<accession>A0A5D8Z155</accession>
<evidence type="ECO:0000313" key="4">
    <source>
        <dbReference type="EMBL" id="TZF88276.1"/>
    </source>
</evidence>
<dbReference type="GO" id="GO:0000160">
    <property type="term" value="P:phosphorelay signal transduction system"/>
    <property type="evidence" value="ECO:0007669"/>
    <property type="project" value="InterPro"/>
</dbReference>
<dbReference type="Pfam" id="PF00072">
    <property type="entry name" value="Response_reg"/>
    <property type="match status" value="1"/>
</dbReference>
<keyword evidence="1 2" id="KW-0597">Phosphoprotein</keyword>
<dbReference type="SUPFAM" id="SSF52172">
    <property type="entry name" value="CheY-like"/>
    <property type="match status" value="1"/>
</dbReference>
<keyword evidence="5" id="KW-1185">Reference proteome</keyword>
<feature type="modified residue" description="4-aspartylphosphate" evidence="2">
    <location>
        <position position="51"/>
    </location>
</feature>
<dbReference type="RefSeq" id="WP_149353218.1">
    <property type="nucleotide sequence ID" value="NZ_VTRV01000111.1"/>
</dbReference>
<evidence type="ECO:0000313" key="5">
    <source>
        <dbReference type="Proteomes" id="UP000323164"/>
    </source>
</evidence>
<feature type="domain" description="Response regulatory" evidence="3">
    <location>
        <begin position="2"/>
        <end position="118"/>
    </location>
</feature>
<gene>
    <name evidence="4" type="ORF">FW784_10080</name>
</gene>
<evidence type="ECO:0000256" key="2">
    <source>
        <dbReference type="PROSITE-ProRule" id="PRU00169"/>
    </source>
</evidence>
<reference evidence="4 5" key="1">
    <citation type="submission" date="2019-08" db="EMBL/GenBank/DDBJ databases">
        <title>Draft genome sequence of Lysobacter sp. UKS-15.</title>
        <authorList>
            <person name="Im W.-T."/>
        </authorList>
    </citation>
    <scope>NUCLEOTIDE SEQUENCE [LARGE SCALE GENOMIC DNA]</scope>
    <source>
        <strain evidence="4 5">UKS-15</strain>
    </source>
</reference>
<dbReference type="PANTHER" id="PTHR44591:SF3">
    <property type="entry name" value="RESPONSE REGULATORY DOMAIN-CONTAINING PROTEIN"/>
    <property type="match status" value="1"/>
</dbReference>
<dbReference type="EMBL" id="VTRV01000111">
    <property type="protein sequence ID" value="TZF88276.1"/>
    <property type="molecule type" value="Genomic_DNA"/>
</dbReference>
<dbReference type="AlphaFoldDB" id="A0A5D8Z155"/>
<dbReference type="Gene3D" id="3.40.50.2300">
    <property type="match status" value="1"/>
</dbReference>
<dbReference type="OrthoDB" id="8820742at2"/>
<organism evidence="4 5">
    <name type="scientific">Cognatilysobacter lacus</name>
    <dbReference type="NCBI Taxonomy" id="1643323"/>
    <lineage>
        <taxon>Bacteria</taxon>
        <taxon>Pseudomonadati</taxon>
        <taxon>Pseudomonadota</taxon>
        <taxon>Gammaproteobacteria</taxon>
        <taxon>Lysobacterales</taxon>
        <taxon>Lysobacteraceae</taxon>
        <taxon>Cognatilysobacter</taxon>
    </lineage>
</organism>
<feature type="non-terminal residue" evidence="4">
    <location>
        <position position="1"/>
    </location>
</feature>
<comment type="caution">
    <text evidence="4">The sequence shown here is derived from an EMBL/GenBank/DDBJ whole genome shotgun (WGS) entry which is preliminary data.</text>
</comment>
<proteinExistence type="predicted"/>
<evidence type="ECO:0000256" key="1">
    <source>
        <dbReference type="ARBA" id="ARBA00022553"/>
    </source>
</evidence>
<dbReference type="PROSITE" id="PS50110">
    <property type="entry name" value="RESPONSE_REGULATORY"/>
    <property type="match status" value="1"/>
</dbReference>
<dbReference type="PANTHER" id="PTHR44591">
    <property type="entry name" value="STRESS RESPONSE REGULATOR PROTEIN 1"/>
    <property type="match status" value="1"/>
</dbReference>
<evidence type="ECO:0000259" key="3">
    <source>
        <dbReference type="PROSITE" id="PS50110"/>
    </source>
</evidence>
<sequence>RRVLVVDDNHDAATTLAMMLELEGHDAQAAFGGAEGLRAAEAALPEIAFLDIGMPGMNGYELARRLRQLPGAEAMLLVAVSGWGGEGDKLQSADAGFDLHLTKPVSVESVQAAVARGTRASEAGHG</sequence>
<dbReference type="InterPro" id="IPR011006">
    <property type="entry name" value="CheY-like_superfamily"/>
</dbReference>
<name>A0A5D8Z155_9GAMM</name>
<protein>
    <submittedName>
        <fullName evidence="4">Response regulator</fullName>
    </submittedName>
</protein>
<dbReference type="CDD" id="cd17580">
    <property type="entry name" value="REC_2_DhkD-like"/>
    <property type="match status" value="1"/>
</dbReference>
<dbReference type="InterPro" id="IPR001789">
    <property type="entry name" value="Sig_transdc_resp-reg_receiver"/>
</dbReference>
<dbReference type="Proteomes" id="UP000323164">
    <property type="component" value="Unassembled WGS sequence"/>
</dbReference>
<dbReference type="InterPro" id="IPR050595">
    <property type="entry name" value="Bact_response_regulator"/>
</dbReference>
<dbReference type="SMART" id="SM00448">
    <property type="entry name" value="REC"/>
    <property type="match status" value="1"/>
</dbReference>